<dbReference type="SUPFAM" id="SSF81606">
    <property type="entry name" value="PP2C-like"/>
    <property type="match status" value="1"/>
</dbReference>
<evidence type="ECO:0000259" key="4">
    <source>
        <dbReference type="SMART" id="SM00331"/>
    </source>
</evidence>
<dbReference type="InterPro" id="IPR001932">
    <property type="entry name" value="PPM-type_phosphatase-like_dom"/>
</dbReference>
<organism evidence="5 6">
    <name type="scientific">Pseudonocardia asaccharolytica DSM 44247 = NBRC 16224</name>
    <dbReference type="NCBI Taxonomy" id="1123024"/>
    <lineage>
        <taxon>Bacteria</taxon>
        <taxon>Bacillati</taxon>
        <taxon>Actinomycetota</taxon>
        <taxon>Actinomycetes</taxon>
        <taxon>Pseudonocardiales</taxon>
        <taxon>Pseudonocardiaceae</taxon>
        <taxon>Pseudonocardia</taxon>
    </lineage>
</organism>
<accession>A0A511D6P7</accession>
<dbReference type="InterPro" id="IPR036890">
    <property type="entry name" value="HATPase_C_sf"/>
</dbReference>
<dbReference type="SUPFAM" id="SSF55781">
    <property type="entry name" value="GAF domain-like"/>
    <property type="match status" value="1"/>
</dbReference>
<dbReference type="SMART" id="SM00331">
    <property type="entry name" value="PP2C_SIG"/>
    <property type="match status" value="1"/>
</dbReference>
<dbReference type="CDD" id="cd16936">
    <property type="entry name" value="HATPase_RsbW-like"/>
    <property type="match status" value="1"/>
</dbReference>
<dbReference type="InterPro" id="IPR003018">
    <property type="entry name" value="GAF"/>
</dbReference>
<feature type="region of interest" description="Disordered" evidence="2">
    <location>
        <begin position="217"/>
        <end position="236"/>
    </location>
</feature>
<feature type="region of interest" description="Disordered" evidence="2">
    <location>
        <begin position="139"/>
        <end position="158"/>
    </location>
</feature>
<dbReference type="Pfam" id="PF13492">
    <property type="entry name" value="GAF_3"/>
    <property type="match status" value="1"/>
</dbReference>
<keyword evidence="1" id="KW-0378">Hydrolase</keyword>
<keyword evidence="6" id="KW-1185">Reference proteome</keyword>
<dbReference type="GO" id="GO:0016791">
    <property type="term" value="F:phosphatase activity"/>
    <property type="evidence" value="ECO:0007669"/>
    <property type="project" value="TreeGrafter"/>
</dbReference>
<evidence type="ECO:0000256" key="1">
    <source>
        <dbReference type="ARBA" id="ARBA00022801"/>
    </source>
</evidence>
<feature type="domain" description="PPM-type phosphatase" evidence="4">
    <location>
        <begin position="479"/>
        <end position="700"/>
    </location>
</feature>
<evidence type="ECO:0008006" key="7">
    <source>
        <dbReference type="Google" id="ProtNLM"/>
    </source>
</evidence>
<name>A0A511D6P7_9PSEU</name>
<dbReference type="RefSeq" id="WP_147201277.1">
    <property type="nucleotide sequence ID" value="NZ_AUII01000006.1"/>
</dbReference>
<sequence>MATRGQWRMRFPPAADAPRRARGLLRRELTAAGLDEFDELAETVVLLASELCDNAVLHAGTEFEIELEAAPDVVTVAVSDHGAGPLEQHLTQPRQRFGRAAEHGRGLLLVQRMATTWGTRHDADGTHTVWFTLHRDAPERRPAPAAPEPAVGGSAPTWPQPDQVRWLLHVPNRVGDRLDTTTLVAELARRLREILTPEGVDGVAGVEGVAVEVDHGDGTGLRQLTRDGRDPDTQVSPDRVLDVALPLTAPQRGRLRIAIGPGDRPAPSLTEIAELAAHRIALAVESDWLRGADLRRRSWMTYLADTSQLLGQSLDVELTVTVIPQIVVPRLGAWCAVHLLGPARELTLAALTHADEATIPELRAALDPAPGGALPDALRAQLAKLTDAGAATTATTEPAWVSGPTDGIAVPLVADGRPIGVLSVGRPADRPHAPEDVVLVTDVARRSALAIDNAQRTARHVATSQALQQALLPRALPTAEGVEFAAEYLPASIGSDVGGDFYDVITLAPGHWLAAIGDVCGKGAAAAARTGLVRDVLRVLARDGRPLTSALELLNDVMTEAHDPSQFCTLAAAEVRRRATGGLLVDLVLAGHERPVLVRGRHGAAELVGTYGTALGLVNRVQLTHTRLHLAPGDALLAYTDGVTERRDADEFYGADRLLEAVAAIGGTSAAQLVGGVRASVEAFSRAERRDDIALLAVAATERGAQSPSRSPSVSR</sequence>
<evidence type="ECO:0000259" key="3">
    <source>
        <dbReference type="SMART" id="SM00065"/>
    </source>
</evidence>
<dbReference type="PANTHER" id="PTHR43156:SF2">
    <property type="entry name" value="STAGE II SPORULATION PROTEIN E"/>
    <property type="match status" value="1"/>
</dbReference>
<dbReference type="SUPFAM" id="SSF55874">
    <property type="entry name" value="ATPase domain of HSP90 chaperone/DNA topoisomerase II/histidine kinase"/>
    <property type="match status" value="1"/>
</dbReference>
<evidence type="ECO:0000313" key="6">
    <source>
        <dbReference type="Proteomes" id="UP000321328"/>
    </source>
</evidence>
<proteinExistence type="predicted"/>
<comment type="caution">
    <text evidence="5">The sequence shown here is derived from an EMBL/GenBank/DDBJ whole genome shotgun (WGS) entry which is preliminary data.</text>
</comment>
<evidence type="ECO:0000256" key="2">
    <source>
        <dbReference type="SAM" id="MobiDB-lite"/>
    </source>
</evidence>
<protein>
    <recommendedName>
        <fullName evidence="7">PPM-type phosphatase domain-containing protein</fullName>
    </recommendedName>
</protein>
<gene>
    <name evidence="5" type="ORF">PA7_43060</name>
</gene>
<dbReference type="Pfam" id="PF13581">
    <property type="entry name" value="HATPase_c_2"/>
    <property type="match status" value="1"/>
</dbReference>
<dbReference type="InterPro" id="IPR052016">
    <property type="entry name" value="Bact_Sigma-Reg"/>
</dbReference>
<feature type="domain" description="GAF" evidence="3">
    <location>
        <begin position="315"/>
        <end position="461"/>
    </location>
</feature>
<dbReference type="Gene3D" id="3.30.450.40">
    <property type="match status" value="1"/>
</dbReference>
<dbReference type="InterPro" id="IPR036457">
    <property type="entry name" value="PPM-type-like_dom_sf"/>
</dbReference>
<dbReference type="STRING" id="1123024.GCA_000423625_01787"/>
<dbReference type="SMART" id="SM00065">
    <property type="entry name" value="GAF"/>
    <property type="match status" value="1"/>
</dbReference>
<dbReference type="AlphaFoldDB" id="A0A511D6P7"/>
<evidence type="ECO:0000313" key="5">
    <source>
        <dbReference type="EMBL" id="GEL20469.1"/>
    </source>
</evidence>
<dbReference type="PANTHER" id="PTHR43156">
    <property type="entry name" value="STAGE II SPORULATION PROTEIN E-RELATED"/>
    <property type="match status" value="1"/>
</dbReference>
<reference evidence="5 6" key="1">
    <citation type="submission" date="2019-07" db="EMBL/GenBank/DDBJ databases">
        <title>Whole genome shotgun sequence of Pseudonocardia asaccharolytica NBRC 16224.</title>
        <authorList>
            <person name="Hosoyama A."/>
            <person name="Uohara A."/>
            <person name="Ohji S."/>
            <person name="Ichikawa N."/>
        </authorList>
    </citation>
    <scope>NUCLEOTIDE SEQUENCE [LARGE SCALE GENOMIC DNA]</scope>
    <source>
        <strain evidence="5 6">NBRC 16224</strain>
    </source>
</reference>
<dbReference type="OrthoDB" id="163538at2"/>
<dbReference type="Gene3D" id="3.30.565.10">
    <property type="entry name" value="Histidine kinase-like ATPase, C-terminal domain"/>
    <property type="match status" value="1"/>
</dbReference>
<dbReference type="Gene3D" id="3.60.40.10">
    <property type="entry name" value="PPM-type phosphatase domain"/>
    <property type="match status" value="1"/>
</dbReference>
<dbReference type="Proteomes" id="UP000321328">
    <property type="component" value="Unassembled WGS sequence"/>
</dbReference>
<dbReference type="Pfam" id="PF07228">
    <property type="entry name" value="SpoIIE"/>
    <property type="match status" value="1"/>
</dbReference>
<dbReference type="InterPro" id="IPR003594">
    <property type="entry name" value="HATPase_dom"/>
</dbReference>
<dbReference type="InterPro" id="IPR029016">
    <property type="entry name" value="GAF-like_dom_sf"/>
</dbReference>
<dbReference type="EMBL" id="BJVI01000073">
    <property type="protein sequence ID" value="GEL20469.1"/>
    <property type="molecule type" value="Genomic_DNA"/>
</dbReference>